<keyword evidence="1" id="KW-0732">Signal</keyword>
<evidence type="ECO:0000313" key="3">
    <source>
        <dbReference type="EMBL" id="TDH62258.1"/>
    </source>
</evidence>
<dbReference type="InterPro" id="IPR000073">
    <property type="entry name" value="AB_hydrolase_1"/>
</dbReference>
<accession>A0A4R5QHL7</accession>
<dbReference type="AlphaFoldDB" id="A0A4R5QHL7"/>
<name>A0A4R5QHL7_9PROT</name>
<dbReference type="InterPro" id="IPR022742">
    <property type="entry name" value="Hydrolase_4"/>
</dbReference>
<dbReference type="Gene3D" id="3.40.50.1820">
    <property type="entry name" value="alpha/beta hydrolase"/>
    <property type="match status" value="1"/>
</dbReference>
<dbReference type="SUPFAM" id="SSF53474">
    <property type="entry name" value="alpha/beta-Hydrolases"/>
    <property type="match status" value="1"/>
</dbReference>
<sequence length="333" mass="35796">MTKGASRRGLLAGAASGGALAAHGAAAEEAVWSAEYWAEKGPRDSPVKLYLFRKRLGAPRPGEPARPVLFLVHGSSNSARPSFDLTVPGKGEYSLMNVFARLGYDVWTMDHENYGRSSRTESNSDIASGAADLAAAMPVVARETGAARLHMMGESSGALRAAVFAAKDPSRVDRLVLTAFTYTGKDSPTLTERAKRLDAFRASNKRLRDRAMIRSIFTRDMPGTSDMAVAEALADAELVFGDQTPTGTYLDMTSRLPVVQPEDVGSPVLLIRGEHDGIAAMADLQDFFGRLPNGDKQFVSLSHAAHALHYGLNRAQFWHAVHAFLSMPPPVAA</sequence>
<reference evidence="3 4" key="1">
    <citation type="journal article" date="2016" name="J. Microbiol.">
        <title>Dankookia rubra gen. nov., sp. nov., an alphaproteobacterium isolated from sediment of a shallow stream.</title>
        <authorList>
            <person name="Kim W.H."/>
            <person name="Kim D.H."/>
            <person name="Kang K."/>
            <person name="Ahn T.Y."/>
        </authorList>
    </citation>
    <scope>NUCLEOTIDE SEQUENCE [LARGE SCALE GENOMIC DNA]</scope>
    <source>
        <strain evidence="3 4">JCM30602</strain>
    </source>
</reference>
<comment type="caution">
    <text evidence="3">The sequence shown here is derived from an EMBL/GenBank/DDBJ whole genome shotgun (WGS) entry which is preliminary data.</text>
</comment>
<dbReference type="PANTHER" id="PTHR43798">
    <property type="entry name" value="MONOACYLGLYCEROL LIPASE"/>
    <property type="match status" value="1"/>
</dbReference>
<dbReference type="RefSeq" id="WP_133288994.1">
    <property type="nucleotide sequence ID" value="NZ_SMSJ01000013.1"/>
</dbReference>
<dbReference type="InterPro" id="IPR006311">
    <property type="entry name" value="TAT_signal"/>
</dbReference>
<dbReference type="GO" id="GO:0016020">
    <property type="term" value="C:membrane"/>
    <property type="evidence" value="ECO:0007669"/>
    <property type="project" value="TreeGrafter"/>
</dbReference>
<proteinExistence type="predicted"/>
<keyword evidence="4" id="KW-1185">Reference proteome</keyword>
<dbReference type="GO" id="GO:0016787">
    <property type="term" value="F:hydrolase activity"/>
    <property type="evidence" value="ECO:0007669"/>
    <property type="project" value="UniProtKB-KW"/>
</dbReference>
<protein>
    <submittedName>
        <fullName evidence="3">Alpha/beta fold hydrolase</fullName>
    </submittedName>
</protein>
<feature type="domain" description="Serine aminopeptidase S33" evidence="2">
    <location>
        <begin position="95"/>
        <end position="309"/>
    </location>
</feature>
<keyword evidence="3" id="KW-0378">Hydrolase</keyword>
<dbReference type="EMBL" id="SMSJ01000013">
    <property type="protein sequence ID" value="TDH62258.1"/>
    <property type="molecule type" value="Genomic_DNA"/>
</dbReference>
<dbReference type="PANTHER" id="PTHR43798:SF33">
    <property type="entry name" value="HYDROLASE, PUTATIVE (AFU_ORTHOLOGUE AFUA_2G14860)-RELATED"/>
    <property type="match status" value="1"/>
</dbReference>
<dbReference type="InterPro" id="IPR029058">
    <property type="entry name" value="AB_hydrolase_fold"/>
</dbReference>
<dbReference type="PROSITE" id="PS51318">
    <property type="entry name" value="TAT"/>
    <property type="match status" value="1"/>
</dbReference>
<dbReference type="Pfam" id="PF12146">
    <property type="entry name" value="Hydrolase_4"/>
    <property type="match status" value="1"/>
</dbReference>
<dbReference type="OrthoDB" id="5492442at2"/>
<gene>
    <name evidence="3" type="ORF">E2C06_12805</name>
</gene>
<dbReference type="PRINTS" id="PR00111">
    <property type="entry name" value="ABHYDROLASE"/>
</dbReference>
<feature type="signal peptide" evidence="1">
    <location>
        <begin position="1"/>
        <end position="21"/>
    </location>
</feature>
<evidence type="ECO:0000259" key="2">
    <source>
        <dbReference type="Pfam" id="PF12146"/>
    </source>
</evidence>
<evidence type="ECO:0000256" key="1">
    <source>
        <dbReference type="SAM" id="SignalP"/>
    </source>
</evidence>
<dbReference type="Proteomes" id="UP000295096">
    <property type="component" value="Unassembled WGS sequence"/>
</dbReference>
<feature type="chain" id="PRO_5020916140" evidence="1">
    <location>
        <begin position="22"/>
        <end position="333"/>
    </location>
</feature>
<dbReference type="InterPro" id="IPR050266">
    <property type="entry name" value="AB_hydrolase_sf"/>
</dbReference>
<evidence type="ECO:0000313" key="4">
    <source>
        <dbReference type="Proteomes" id="UP000295096"/>
    </source>
</evidence>
<organism evidence="3 4">
    <name type="scientific">Dankookia rubra</name>
    <dbReference type="NCBI Taxonomy" id="1442381"/>
    <lineage>
        <taxon>Bacteria</taxon>
        <taxon>Pseudomonadati</taxon>
        <taxon>Pseudomonadota</taxon>
        <taxon>Alphaproteobacteria</taxon>
        <taxon>Acetobacterales</taxon>
        <taxon>Roseomonadaceae</taxon>
        <taxon>Dankookia</taxon>
    </lineage>
</organism>